<accession>A0A9W8NCF4</accession>
<feature type="compositionally biased region" description="Basic and acidic residues" evidence="1">
    <location>
        <begin position="23"/>
        <end position="36"/>
    </location>
</feature>
<evidence type="ECO:0000313" key="2">
    <source>
        <dbReference type="EMBL" id="KAJ3568757.1"/>
    </source>
</evidence>
<comment type="caution">
    <text evidence="2">The sequence shown here is derived from an EMBL/GenBank/DDBJ whole genome shotgun (WGS) entry which is preliminary data.</text>
</comment>
<reference evidence="2" key="1">
    <citation type="submission" date="2022-07" db="EMBL/GenBank/DDBJ databases">
        <title>Genome Sequence of Xylaria arbuscula.</title>
        <authorList>
            <person name="Buettner E."/>
        </authorList>
    </citation>
    <scope>NUCLEOTIDE SEQUENCE</scope>
    <source>
        <strain evidence="2">VT107</strain>
    </source>
</reference>
<dbReference type="EMBL" id="JANPWZ010001104">
    <property type="protein sequence ID" value="KAJ3568757.1"/>
    <property type="molecule type" value="Genomic_DNA"/>
</dbReference>
<name>A0A9W8NCF4_9PEZI</name>
<proteinExistence type="predicted"/>
<dbReference type="Proteomes" id="UP001148614">
    <property type="component" value="Unassembled WGS sequence"/>
</dbReference>
<evidence type="ECO:0000313" key="3">
    <source>
        <dbReference type="Proteomes" id="UP001148614"/>
    </source>
</evidence>
<sequence>MMMVLLETRVSSSRVNGVPGHRQTRERGSEREDGRRGAGKGEQAVAYDDGIMLSGDGVNVEAAVRSSGKEKEGVE</sequence>
<evidence type="ECO:0000256" key="1">
    <source>
        <dbReference type="SAM" id="MobiDB-lite"/>
    </source>
</evidence>
<keyword evidence="3" id="KW-1185">Reference proteome</keyword>
<feature type="region of interest" description="Disordered" evidence="1">
    <location>
        <begin position="1"/>
        <end position="43"/>
    </location>
</feature>
<organism evidence="2 3">
    <name type="scientific">Xylaria arbuscula</name>
    <dbReference type="NCBI Taxonomy" id="114810"/>
    <lineage>
        <taxon>Eukaryota</taxon>
        <taxon>Fungi</taxon>
        <taxon>Dikarya</taxon>
        <taxon>Ascomycota</taxon>
        <taxon>Pezizomycotina</taxon>
        <taxon>Sordariomycetes</taxon>
        <taxon>Xylariomycetidae</taxon>
        <taxon>Xylariales</taxon>
        <taxon>Xylariaceae</taxon>
        <taxon>Xylaria</taxon>
    </lineage>
</organism>
<dbReference type="AlphaFoldDB" id="A0A9W8NCF4"/>
<gene>
    <name evidence="2" type="ORF">NPX13_g6310</name>
</gene>
<protein>
    <submittedName>
        <fullName evidence="2">Uncharacterized protein</fullName>
    </submittedName>
</protein>